<dbReference type="EMBL" id="CP065047">
    <property type="protein sequence ID" value="QPI38982.1"/>
    <property type="molecule type" value="Genomic_DNA"/>
</dbReference>
<gene>
    <name evidence="1" type="ORF">I2456_05610</name>
</gene>
<reference evidence="1" key="1">
    <citation type="submission" date="2020-11" db="EMBL/GenBank/DDBJ databases">
        <title>Intraspecies plasmid and genomic variation of Mycobacterium kubicae revealed by the complete genome sequences of two clinical isolates.</title>
        <authorList>
            <person name="Hendrix J.R."/>
            <person name="Epperson L.E."/>
            <person name="Honda J.R."/>
            <person name="Strong M."/>
        </authorList>
    </citation>
    <scope>NUCLEOTIDE SEQUENCE</scope>
    <source>
        <strain evidence="1">JCM 13573</strain>
    </source>
</reference>
<organism evidence="1 2">
    <name type="scientific">Mycobacterium kubicae</name>
    <dbReference type="NCBI Taxonomy" id="120959"/>
    <lineage>
        <taxon>Bacteria</taxon>
        <taxon>Bacillati</taxon>
        <taxon>Actinomycetota</taxon>
        <taxon>Actinomycetes</taxon>
        <taxon>Mycobacteriales</taxon>
        <taxon>Mycobacteriaceae</taxon>
        <taxon>Mycobacterium</taxon>
        <taxon>Mycobacterium simiae complex</taxon>
    </lineage>
</organism>
<accession>A0AAX1JF01</accession>
<protein>
    <submittedName>
        <fullName evidence="1">Type VII secretion-associated protein</fullName>
    </submittedName>
</protein>
<dbReference type="RefSeq" id="WP_085073707.1">
    <property type="nucleotide sequence ID" value="NZ_BLKU01000002.1"/>
</dbReference>
<proteinExistence type="predicted"/>
<name>A0AAX1JF01_9MYCO</name>
<evidence type="ECO:0000313" key="1">
    <source>
        <dbReference type="EMBL" id="QPI38982.1"/>
    </source>
</evidence>
<evidence type="ECO:0000313" key="2">
    <source>
        <dbReference type="Proteomes" id="UP000663583"/>
    </source>
</evidence>
<sequence length="388" mass="39406">MSGHRAVIEAGPGDIRRICCAAGSSGKVADSALAAIDDDVALVGERPVAVASLWSSMLRTLASGHPDGVVVVHPSWWSAARIGVVTAAAGTLGVDAQTHPRSWLLAQALPDAADAAVIEIADQLVAVTGKTVAAVPRPAGPGQVSALIDHTSAVVLIDAPNTIAGAQPLASAITDAVQQTVVAVDDARLTRLARRAGAIPPTKPAEAPPPRSVARIGAGVVLAALALVVPAVAAAHHPGPSRTHTAPTSVLVEGRVALTVPADWSAQRVVAGPGSARVQVTSPADPEVALHVTQSQVPGETLAGTAERLKRAIDAEPAGVFVDFHPSALSAGRPAVTYREVRAVHHVWWTVLLDGDVRISIGCQSRPGARDAVRAACEQAVGSAHAVN</sequence>
<dbReference type="Proteomes" id="UP000663583">
    <property type="component" value="Chromosome"/>
</dbReference>
<dbReference type="KEGG" id="mku:I2456_05610"/>
<dbReference type="AlphaFoldDB" id="A0AAX1JF01"/>
<dbReference type="NCBIfam" id="TIGR03931">
    <property type="entry name" value="T7SS_Rv3446c"/>
    <property type="match status" value="1"/>
</dbReference>
<dbReference type="InterPro" id="IPR023840">
    <property type="entry name" value="T7SS_Rv3446c"/>
</dbReference>